<dbReference type="GeneTree" id="ENSGT00950000182978"/>
<evidence type="ECO:0000256" key="9">
    <source>
        <dbReference type="ARBA" id="ARBA00023159"/>
    </source>
</evidence>
<evidence type="ECO:0000256" key="6">
    <source>
        <dbReference type="ARBA" id="ARBA00022842"/>
    </source>
</evidence>
<feature type="binding site" evidence="14">
    <location>
        <position position="523"/>
    </location>
    <ligand>
        <name>Mg(2+)</name>
        <dbReference type="ChEBI" id="CHEBI:18420"/>
    </ligand>
</feature>
<feature type="binding site" evidence="14">
    <location>
        <position position="310"/>
    </location>
    <ligand>
        <name>Mg(2+)</name>
        <dbReference type="ChEBI" id="CHEBI:18420"/>
    </ligand>
</feature>
<evidence type="ECO:0000256" key="3">
    <source>
        <dbReference type="ARBA" id="ARBA00022473"/>
    </source>
</evidence>
<dbReference type="GO" id="GO:0030154">
    <property type="term" value="P:cell differentiation"/>
    <property type="evidence" value="ECO:0007669"/>
    <property type="project" value="TreeGrafter"/>
</dbReference>
<dbReference type="InterPro" id="IPR042577">
    <property type="entry name" value="EYA_dom_metazoan"/>
</dbReference>
<dbReference type="InterPro" id="IPR006545">
    <property type="entry name" value="EYA_dom"/>
</dbReference>
<dbReference type="OMA" id="XDPPMAV"/>
<comment type="subcellular location">
    <subcellularLocation>
        <location evidence="1">Nucleus</location>
    </subcellularLocation>
</comment>
<sequence>MRRVLVPSAAQTGSDEVGCTAAADLEALDVHGKQKNGIVVVEVAKDCCFCSVITSSGYSPRSAHQYSPPLYPSKPYPHILSTPAAPPMPTYAGQPQFSSMQQSSVYTAYSQTGQPYGLSTYDLGVMLPGIKTEGGLSQSQSPLQTGLSYSPSFSAPQPGQTAYSPYQIQQKAENSVATDAKFSIKYTKNEIFHCLSLQDYPSYTTFGQNQYAQYYSASTYGTYMTSNSIDGTGSTAAYQLQDPAAAAAMTGQAAELHPGDFDTVQSPSTPIKELDERACRSGGSKSRGRSRKNNPSPPPDSDLERVFVWDLDETIIVFHSLLTGSYAQKYGKVKSSPVPTAVPNLFKECDQVHIDDVSSDDNGQDLSTYSFATDGFHAAATSANLCLATGVRGGVDWMRKLAFRYRRVKELYTTYKNNVGGLLGPAKRDAWLQLRAEVEALTDSWLTHALKSLSIISSRSNCVNVLVTTTQLIPALAKVLLYSLGAVFPIENIYSATKIGKESCFERIVSRFGTNITYVVIGDGKDEEHAASQHNMPFWRISSHSDLLALHQALEFEYL</sequence>
<evidence type="ECO:0000313" key="17">
    <source>
        <dbReference type="Ensembl" id="ENSTRUP00000063976.1"/>
    </source>
</evidence>
<evidence type="ECO:0000256" key="7">
    <source>
        <dbReference type="ARBA" id="ARBA00022912"/>
    </source>
</evidence>
<evidence type="ECO:0000256" key="2">
    <source>
        <dbReference type="ARBA" id="ARBA00010501"/>
    </source>
</evidence>
<keyword evidence="18" id="KW-1185">Reference proteome</keyword>
<dbReference type="SFLD" id="SFLDS00003">
    <property type="entry name" value="Haloacid_Dehalogenase"/>
    <property type="match status" value="1"/>
</dbReference>
<keyword evidence="7 15" id="KW-0904">Protein phosphatase</keyword>
<dbReference type="InterPro" id="IPR028472">
    <property type="entry name" value="EYA"/>
</dbReference>
<keyword evidence="10" id="KW-0804">Transcription</keyword>
<dbReference type="Gene3D" id="3.40.50.12350">
    <property type="match status" value="1"/>
</dbReference>
<dbReference type="GO" id="GO:0005634">
    <property type="term" value="C:nucleus"/>
    <property type="evidence" value="ECO:0007669"/>
    <property type="project" value="UniProtKB-SubCell"/>
</dbReference>
<dbReference type="NCBIfam" id="TIGR01658">
    <property type="entry name" value="EYA-cons_domain"/>
    <property type="match status" value="1"/>
</dbReference>
<evidence type="ECO:0000256" key="10">
    <source>
        <dbReference type="ARBA" id="ARBA00023163"/>
    </source>
</evidence>
<dbReference type="SFLD" id="SFLDG01129">
    <property type="entry name" value="C1.5:_HAD__Beta-PGM__Phosphata"/>
    <property type="match status" value="1"/>
</dbReference>
<evidence type="ECO:0000256" key="1">
    <source>
        <dbReference type="ARBA" id="ARBA00004123"/>
    </source>
</evidence>
<name>A0A674MS53_TAKRU</name>
<dbReference type="FunFam" id="3.40.50.12350:FF:000001">
    <property type="entry name" value="Eyes absent homolog"/>
    <property type="match status" value="1"/>
</dbReference>
<keyword evidence="8 15" id="KW-0805">Transcription regulation</keyword>
<dbReference type="Ensembl" id="ENSTRUT00000074280.1">
    <property type="protein sequence ID" value="ENSTRUP00000063976.1"/>
    <property type="gene ID" value="ENSTRUG00000003990.3"/>
</dbReference>
<evidence type="ECO:0000256" key="4">
    <source>
        <dbReference type="ARBA" id="ARBA00022723"/>
    </source>
</evidence>
<keyword evidence="3" id="KW-0217">Developmental protein</keyword>
<evidence type="ECO:0000256" key="13">
    <source>
        <dbReference type="PIRSR" id="PIRSR628472-1"/>
    </source>
</evidence>
<feature type="binding site" evidence="14">
    <location>
        <position position="312"/>
    </location>
    <ligand>
        <name>Mg(2+)</name>
        <dbReference type="ChEBI" id="CHEBI:18420"/>
    </ligand>
</feature>
<dbReference type="PANTHER" id="PTHR10190:SF17">
    <property type="entry name" value="EYES ABSENT HOMOLOG 4"/>
    <property type="match status" value="1"/>
</dbReference>
<proteinExistence type="inferred from homology"/>
<organism evidence="17 18">
    <name type="scientific">Takifugu rubripes</name>
    <name type="common">Japanese pufferfish</name>
    <name type="synonym">Fugu rubripes</name>
    <dbReference type="NCBI Taxonomy" id="31033"/>
    <lineage>
        <taxon>Eukaryota</taxon>
        <taxon>Metazoa</taxon>
        <taxon>Chordata</taxon>
        <taxon>Craniata</taxon>
        <taxon>Vertebrata</taxon>
        <taxon>Euteleostomi</taxon>
        <taxon>Actinopterygii</taxon>
        <taxon>Neopterygii</taxon>
        <taxon>Teleostei</taxon>
        <taxon>Neoteleostei</taxon>
        <taxon>Acanthomorphata</taxon>
        <taxon>Eupercaria</taxon>
        <taxon>Tetraodontiformes</taxon>
        <taxon>Tetradontoidea</taxon>
        <taxon>Tetraodontidae</taxon>
        <taxon>Takifugu</taxon>
    </lineage>
</organism>
<feature type="region of interest" description="Disordered" evidence="16">
    <location>
        <begin position="136"/>
        <end position="162"/>
    </location>
</feature>
<feature type="active site" description="Proton donor" evidence="13">
    <location>
        <position position="312"/>
    </location>
</feature>
<accession>A0A674MS53</accession>
<evidence type="ECO:0000313" key="18">
    <source>
        <dbReference type="Proteomes" id="UP000005226"/>
    </source>
</evidence>
<reference evidence="17" key="2">
    <citation type="submission" date="2025-08" db="UniProtKB">
        <authorList>
            <consortium name="Ensembl"/>
        </authorList>
    </citation>
    <scope>IDENTIFICATION</scope>
</reference>
<evidence type="ECO:0000256" key="14">
    <source>
        <dbReference type="PIRSR" id="PIRSR628472-2"/>
    </source>
</evidence>
<comment type="cofactor">
    <cofactor evidence="14 15">
        <name>Mg(2+)</name>
        <dbReference type="ChEBI" id="CHEBI:18420"/>
    </cofactor>
    <text evidence="14 15">Binds 1 Mg(2+) ion per subunit.</text>
</comment>
<keyword evidence="5 15" id="KW-0378">Hydrolase</keyword>
<reference evidence="17" key="3">
    <citation type="submission" date="2025-09" db="UniProtKB">
        <authorList>
            <consortium name="Ensembl"/>
        </authorList>
    </citation>
    <scope>IDENTIFICATION</scope>
</reference>
<protein>
    <recommendedName>
        <fullName evidence="15">Eyes absent homolog</fullName>
        <ecNumber evidence="15">3.1.3.48</ecNumber>
    </recommendedName>
</protein>
<dbReference type="InterPro" id="IPR038102">
    <property type="entry name" value="EYA_dom_sf"/>
</dbReference>
<dbReference type="CDD" id="cd02601">
    <property type="entry name" value="HAD_Eya"/>
    <property type="match status" value="1"/>
</dbReference>
<comment type="similarity">
    <text evidence="2 15">Belongs to the HAD-like hydrolase superfamily. EYA family.</text>
</comment>
<evidence type="ECO:0000256" key="8">
    <source>
        <dbReference type="ARBA" id="ARBA00023015"/>
    </source>
</evidence>
<evidence type="ECO:0000256" key="12">
    <source>
        <dbReference type="ARBA" id="ARBA00051722"/>
    </source>
</evidence>
<dbReference type="PANTHER" id="PTHR10190">
    <property type="entry name" value="EYES ABSENT"/>
    <property type="match status" value="1"/>
</dbReference>
<evidence type="ECO:0000256" key="11">
    <source>
        <dbReference type="ARBA" id="ARBA00023242"/>
    </source>
</evidence>
<reference evidence="17 18" key="1">
    <citation type="journal article" date="2011" name="Genome Biol. Evol.">
        <title>Integration of the genetic map and genome assembly of fugu facilitates insights into distinct features of genome evolution in teleosts and mammals.</title>
        <authorList>
            <person name="Kai W."/>
            <person name="Kikuchi K."/>
            <person name="Tohari S."/>
            <person name="Chew A.K."/>
            <person name="Tay A."/>
            <person name="Fujiwara A."/>
            <person name="Hosoya S."/>
            <person name="Suetake H."/>
            <person name="Naruse K."/>
            <person name="Brenner S."/>
            <person name="Suzuki Y."/>
            <person name="Venkatesh B."/>
        </authorList>
    </citation>
    <scope>NUCLEOTIDE SEQUENCE [LARGE SCALE GENOMIC DNA]</scope>
</reference>
<keyword evidence="4 14" id="KW-0479">Metal-binding</keyword>
<dbReference type="GO" id="GO:0045739">
    <property type="term" value="P:positive regulation of DNA repair"/>
    <property type="evidence" value="ECO:0007669"/>
    <property type="project" value="TreeGrafter"/>
</dbReference>
<dbReference type="AlphaFoldDB" id="A0A674MS53"/>
<comment type="catalytic activity">
    <reaction evidence="12 15">
        <text>O-phospho-L-tyrosyl-[protein] + H2O = L-tyrosyl-[protein] + phosphate</text>
        <dbReference type="Rhea" id="RHEA:10684"/>
        <dbReference type="Rhea" id="RHEA-COMP:10136"/>
        <dbReference type="Rhea" id="RHEA-COMP:20101"/>
        <dbReference type="ChEBI" id="CHEBI:15377"/>
        <dbReference type="ChEBI" id="CHEBI:43474"/>
        <dbReference type="ChEBI" id="CHEBI:46858"/>
        <dbReference type="ChEBI" id="CHEBI:61978"/>
        <dbReference type="EC" id="3.1.3.48"/>
    </reaction>
</comment>
<dbReference type="GO" id="GO:0046872">
    <property type="term" value="F:metal ion binding"/>
    <property type="evidence" value="ECO:0007669"/>
    <property type="project" value="UniProtKB-KW"/>
</dbReference>
<dbReference type="GO" id="GO:2001240">
    <property type="term" value="P:negative regulation of extrinsic apoptotic signaling pathway in absence of ligand"/>
    <property type="evidence" value="ECO:0007669"/>
    <property type="project" value="TreeGrafter"/>
</dbReference>
<dbReference type="Pfam" id="PF00702">
    <property type="entry name" value="Hydrolase"/>
    <property type="match status" value="1"/>
</dbReference>
<evidence type="ECO:0000256" key="16">
    <source>
        <dbReference type="SAM" id="MobiDB-lite"/>
    </source>
</evidence>
<feature type="region of interest" description="Disordered" evidence="16">
    <location>
        <begin position="257"/>
        <end position="303"/>
    </location>
</feature>
<keyword evidence="11" id="KW-0539">Nucleus</keyword>
<keyword evidence="6 14" id="KW-0460">Magnesium</keyword>
<evidence type="ECO:0000256" key="15">
    <source>
        <dbReference type="RuleBase" id="RU362036"/>
    </source>
</evidence>
<evidence type="ECO:0000256" key="5">
    <source>
        <dbReference type="ARBA" id="ARBA00022801"/>
    </source>
</evidence>
<keyword evidence="9" id="KW-0010">Activator</keyword>
<dbReference type="EC" id="3.1.3.48" evidence="15"/>
<dbReference type="GO" id="GO:0004725">
    <property type="term" value="F:protein tyrosine phosphatase activity"/>
    <property type="evidence" value="ECO:0007669"/>
    <property type="project" value="UniProtKB-EC"/>
</dbReference>
<dbReference type="Proteomes" id="UP000005226">
    <property type="component" value="Chromosome 16"/>
</dbReference>
<gene>
    <name evidence="17" type="primary">eya4</name>
</gene>
<feature type="active site" description="Nucleophile" evidence="13">
    <location>
        <position position="310"/>
    </location>
</feature>